<keyword evidence="6 11" id="KW-0375">Hydrogen ion transport</keyword>
<evidence type="ECO:0000256" key="11">
    <source>
        <dbReference type="HAMAP-Rule" id="MF_01393"/>
    </source>
</evidence>
<feature type="transmembrane region" description="Helical" evidence="11">
    <location>
        <begin position="184"/>
        <end position="204"/>
    </location>
</feature>
<dbReference type="InterPro" id="IPR000568">
    <property type="entry name" value="ATP_synth_F0_asu"/>
</dbReference>
<keyword evidence="4 11" id="KW-0138">CF(0)</keyword>
<keyword evidence="7 11" id="KW-1133">Transmembrane helix</keyword>
<name>A0AAU0PWL9_9CORY</name>
<evidence type="ECO:0000256" key="10">
    <source>
        <dbReference type="ARBA" id="ARBA00023310"/>
    </source>
</evidence>
<evidence type="ECO:0000256" key="5">
    <source>
        <dbReference type="ARBA" id="ARBA00022692"/>
    </source>
</evidence>
<proteinExistence type="inferred from homology"/>
<feature type="transmembrane region" description="Helical" evidence="11">
    <location>
        <begin position="244"/>
        <end position="275"/>
    </location>
</feature>
<evidence type="ECO:0000256" key="9">
    <source>
        <dbReference type="ARBA" id="ARBA00023136"/>
    </source>
</evidence>
<evidence type="ECO:0000256" key="4">
    <source>
        <dbReference type="ARBA" id="ARBA00022547"/>
    </source>
</evidence>
<dbReference type="GO" id="GO:0045259">
    <property type="term" value="C:proton-transporting ATP synthase complex"/>
    <property type="evidence" value="ECO:0007669"/>
    <property type="project" value="UniProtKB-KW"/>
</dbReference>
<evidence type="ECO:0000256" key="3">
    <source>
        <dbReference type="ARBA" id="ARBA00022448"/>
    </source>
</evidence>
<dbReference type="PROSITE" id="PS00449">
    <property type="entry name" value="ATPASE_A"/>
    <property type="match status" value="1"/>
</dbReference>
<feature type="transmembrane region" description="Helical" evidence="11">
    <location>
        <begin position="114"/>
        <end position="137"/>
    </location>
</feature>
<dbReference type="InterPro" id="IPR035908">
    <property type="entry name" value="F0_ATP_A_sf"/>
</dbReference>
<feature type="transmembrane region" description="Helical" evidence="11">
    <location>
        <begin position="57"/>
        <end position="75"/>
    </location>
</feature>
<keyword evidence="9 11" id="KW-0472">Membrane</keyword>
<dbReference type="Gene3D" id="1.20.120.220">
    <property type="entry name" value="ATP synthase, F0 complex, subunit A"/>
    <property type="match status" value="1"/>
</dbReference>
<dbReference type="KEGG" id="cpsk:Q0N40_06720"/>
<dbReference type="SUPFAM" id="SSF81336">
    <property type="entry name" value="F1F0 ATP synthase subunit A"/>
    <property type="match status" value="1"/>
</dbReference>
<dbReference type="Proteomes" id="UP001174314">
    <property type="component" value="Chromosome"/>
</dbReference>
<comment type="subcellular location">
    <subcellularLocation>
        <location evidence="11 12">Cell membrane</location>
        <topology evidence="11 12">Multi-pass membrane protein</topology>
    </subcellularLocation>
    <subcellularLocation>
        <location evidence="1">Membrane</location>
        <topology evidence="1">Multi-pass membrane protein</topology>
    </subcellularLocation>
</comment>
<evidence type="ECO:0000256" key="7">
    <source>
        <dbReference type="ARBA" id="ARBA00022989"/>
    </source>
</evidence>
<keyword evidence="5 11" id="KW-0812">Transmembrane</keyword>
<accession>A0AAU0PWL9</accession>
<comment type="similarity">
    <text evidence="2 11 12">Belongs to the ATPase A chain family.</text>
</comment>
<dbReference type="AlphaFoldDB" id="A0AAU0PWL9"/>
<protein>
    <recommendedName>
        <fullName evidence="11 12">ATP synthase subunit a</fullName>
    </recommendedName>
    <alternativeName>
        <fullName evidence="11">ATP synthase F0 sector subunit a</fullName>
    </alternativeName>
    <alternativeName>
        <fullName evidence="11">F-ATPase subunit 6</fullName>
    </alternativeName>
</protein>
<dbReference type="EMBL" id="CP137757">
    <property type="protein sequence ID" value="WPF24249.1"/>
    <property type="molecule type" value="Genomic_DNA"/>
</dbReference>
<sequence>MKGHFHAPDLDHDFFPGFVCGTGSDGEPRCPDGASNGDHINLWFGNFADGWFAIDRIMFVRLLVMVLMGLFFFFAMRKPKLVPRGVQNVAEYLLDFVRIHISEEILGRKEGRRFLPIISTIFFLVLFMNAPSVIPFLNVSPNARIGMPLLLAVVAYICMIYAGAKRYGFGKYMKSSLVIPGLPFLLYFLVVPIEFFSTFILRPVTLTIRLMANMLSGHIVLVLLYSATNFFFWQMNGWLVASGFTIAAAFAFSLFEILVIFLQAYIFALLTAVYIELSLHADEH</sequence>
<organism evidence="13 14">
    <name type="scientific">Corynebacterium pseudokroppenstedtii</name>
    <dbReference type="NCBI Taxonomy" id="2804917"/>
    <lineage>
        <taxon>Bacteria</taxon>
        <taxon>Bacillati</taxon>
        <taxon>Actinomycetota</taxon>
        <taxon>Actinomycetes</taxon>
        <taxon>Mycobacteriales</taxon>
        <taxon>Corynebacteriaceae</taxon>
        <taxon>Corynebacterium</taxon>
    </lineage>
</organism>
<dbReference type="GO" id="GO:0046933">
    <property type="term" value="F:proton-transporting ATP synthase activity, rotational mechanism"/>
    <property type="evidence" value="ECO:0007669"/>
    <property type="project" value="UniProtKB-UniRule"/>
</dbReference>
<dbReference type="NCBIfam" id="TIGR01131">
    <property type="entry name" value="ATP_synt_6_or_A"/>
    <property type="match status" value="1"/>
</dbReference>
<evidence type="ECO:0000256" key="1">
    <source>
        <dbReference type="ARBA" id="ARBA00004141"/>
    </source>
</evidence>
<dbReference type="RefSeq" id="WP_012731912.1">
    <property type="nucleotide sequence ID" value="NZ_CP137757.1"/>
</dbReference>
<dbReference type="HAMAP" id="MF_01393">
    <property type="entry name" value="ATP_synth_a_bact"/>
    <property type="match status" value="1"/>
</dbReference>
<dbReference type="PANTHER" id="PTHR11410">
    <property type="entry name" value="ATP SYNTHASE SUBUNIT A"/>
    <property type="match status" value="1"/>
</dbReference>
<dbReference type="PANTHER" id="PTHR11410:SF0">
    <property type="entry name" value="ATP SYNTHASE SUBUNIT A"/>
    <property type="match status" value="1"/>
</dbReference>
<comment type="function">
    <text evidence="11 12">Key component of the proton channel; it plays a direct role in the translocation of protons across the membrane.</text>
</comment>
<dbReference type="PRINTS" id="PR00123">
    <property type="entry name" value="ATPASEA"/>
</dbReference>
<evidence type="ECO:0000256" key="6">
    <source>
        <dbReference type="ARBA" id="ARBA00022781"/>
    </source>
</evidence>
<keyword evidence="14" id="KW-1185">Reference proteome</keyword>
<dbReference type="CDD" id="cd00310">
    <property type="entry name" value="ATP-synt_Fo_a_6"/>
    <property type="match status" value="1"/>
</dbReference>
<keyword evidence="3 11" id="KW-0813">Transport</keyword>
<dbReference type="InterPro" id="IPR045083">
    <property type="entry name" value="ATP_synth_F0_asu_bact/mt"/>
</dbReference>
<dbReference type="InterPro" id="IPR023011">
    <property type="entry name" value="ATP_synth_F0_asu_AS"/>
</dbReference>
<dbReference type="Pfam" id="PF00119">
    <property type="entry name" value="ATP-synt_A"/>
    <property type="match status" value="1"/>
</dbReference>
<gene>
    <name evidence="11 13" type="primary">atpB</name>
    <name evidence="13" type="ORF">Q0N40_06720</name>
</gene>
<evidence type="ECO:0000256" key="8">
    <source>
        <dbReference type="ARBA" id="ARBA00023065"/>
    </source>
</evidence>
<reference evidence="13 14" key="1">
    <citation type="submission" date="2023-10" db="EMBL/GenBank/DDBJ databases">
        <title>complete genome sequence of Corynebacterium pseudokroppenstedtii P15-C1.</title>
        <authorList>
            <person name="Bruggemann H."/>
            <person name="Poehlein A."/>
        </authorList>
    </citation>
    <scope>NUCLEOTIDE SEQUENCE [LARGE SCALE GENOMIC DNA]</scope>
    <source>
        <strain evidence="13 14">P15_C1</strain>
    </source>
</reference>
<evidence type="ECO:0000256" key="12">
    <source>
        <dbReference type="RuleBase" id="RU000483"/>
    </source>
</evidence>
<dbReference type="GO" id="GO:0005886">
    <property type="term" value="C:plasma membrane"/>
    <property type="evidence" value="ECO:0007669"/>
    <property type="project" value="UniProtKB-SubCell"/>
</dbReference>
<feature type="transmembrane region" description="Helical" evidence="11">
    <location>
        <begin position="210"/>
        <end position="232"/>
    </location>
</feature>
<dbReference type="GeneID" id="92726164"/>
<keyword evidence="11" id="KW-1003">Cell membrane</keyword>
<evidence type="ECO:0000256" key="2">
    <source>
        <dbReference type="ARBA" id="ARBA00006810"/>
    </source>
</evidence>
<keyword evidence="8 11" id="KW-0406">Ion transport</keyword>
<evidence type="ECO:0000313" key="14">
    <source>
        <dbReference type="Proteomes" id="UP001174314"/>
    </source>
</evidence>
<feature type="transmembrane region" description="Helical" evidence="11">
    <location>
        <begin position="143"/>
        <end position="164"/>
    </location>
</feature>
<evidence type="ECO:0000313" key="13">
    <source>
        <dbReference type="EMBL" id="WPF24249.1"/>
    </source>
</evidence>
<keyword evidence="10 11" id="KW-0066">ATP synthesis</keyword>